<organism evidence="2 3">
    <name type="scientific">Saprolegnia parasitica (strain CBS 223.65)</name>
    <dbReference type="NCBI Taxonomy" id="695850"/>
    <lineage>
        <taxon>Eukaryota</taxon>
        <taxon>Sar</taxon>
        <taxon>Stramenopiles</taxon>
        <taxon>Oomycota</taxon>
        <taxon>Saprolegniomycetes</taxon>
        <taxon>Saprolegniales</taxon>
        <taxon>Saprolegniaceae</taxon>
        <taxon>Saprolegnia</taxon>
    </lineage>
</organism>
<proteinExistence type="predicted"/>
<evidence type="ECO:0000313" key="3">
    <source>
        <dbReference type="Proteomes" id="UP000030745"/>
    </source>
</evidence>
<dbReference type="GeneID" id="24139112"/>
<dbReference type="KEGG" id="spar:SPRG_17577"/>
<feature type="compositionally biased region" description="Polar residues" evidence="1">
    <location>
        <begin position="11"/>
        <end position="20"/>
    </location>
</feature>
<dbReference type="EMBL" id="KK583833">
    <property type="protein sequence ID" value="KDO16976.1"/>
    <property type="molecule type" value="Genomic_DNA"/>
</dbReference>
<sequence length="283" mass="31044">MYCDRRDCIRQNDSNPTSIEPTAACLTREAPESPPAPRSSRGFDFSCAVSVHASPRHSSANDDAQVADEPDELQVRAARDPQLSRRAELESDQSAVLACIETLPDDEAAFARLGQRSIASSSHQACGMTAAKTRSAKHRASEAASDAIKQRKKLVDYADSDDEDSPDDGATSDFLATLDARDSPIGSEQQRPSFVPPFAHLERQPKRLLTCVLPVLEGLDVVAKMMSPAVYHRSMMRALAALQHHPERIWKALVQCLRGHARSRGRQTELRLVSPPQTTVLPK</sequence>
<evidence type="ECO:0000313" key="2">
    <source>
        <dbReference type="EMBL" id="KDO16976.1"/>
    </source>
</evidence>
<dbReference type="RefSeq" id="XP_012212315.1">
    <property type="nucleotide sequence ID" value="XM_012356925.1"/>
</dbReference>
<evidence type="ECO:0000256" key="1">
    <source>
        <dbReference type="SAM" id="MobiDB-lite"/>
    </source>
</evidence>
<dbReference type="VEuPathDB" id="FungiDB:SPRG_17577"/>
<keyword evidence="3" id="KW-1185">Reference proteome</keyword>
<name>A0A067BRP3_SAPPC</name>
<reference evidence="2 3" key="1">
    <citation type="journal article" date="2013" name="PLoS Genet.">
        <title>Distinctive expansion of potential virulence genes in the genome of the oomycete fish pathogen Saprolegnia parasitica.</title>
        <authorList>
            <person name="Jiang R.H."/>
            <person name="de Bruijn I."/>
            <person name="Haas B.J."/>
            <person name="Belmonte R."/>
            <person name="Lobach L."/>
            <person name="Christie J."/>
            <person name="van den Ackerveken G."/>
            <person name="Bottin A."/>
            <person name="Bulone V."/>
            <person name="Diaz-Moreno S.M."/>
            <person name="Dumas B."/>
            <person name="Fan L."/>
            <person name="Gaulin E."/>
            <person name="Govers F."/>
            <person name="Grenville-Briggs L.J."/>
            <person name="Horner N.R."/>
            <person name="Levin J.Z."/>
            <person name="Mammella M."/>
            <person name="Meijer H.J."/>
            <person name="Morris P."/>
            <person name="Nusbaum C."/>
            <person name="Oome S."/>
            <person name="Phillips A.J."/>
            <person name="van Rooyen D."/>
            <person name="Rzeszutek E."/>
            <person name="Saraiva M."/>
            <person name="Secombes C.J."/>
            <person name="Seidl M.F."/>
            <person name="Snel B."/>
            <person name="Stassen J.H."/>
            <person name="Sykes S."/>
            <person name="Tripathy S."/>
            <person name="van den Berg H."/>
            <person name="Vega-Arreguin J.C."/>
            <person name="Wawra S."/>
            <person name="Young S.K."/>
            <person name="Zeng Q."/>
            <person name="Dieguez-Uribeondo J."/>
            <person name="Russ C."/>
            <person name="Tyler B.M."/>
            <person name="van West P."/>
        </authorList>
    </citation>
    <scope>NUCLEOTIDE SEQUENCE [LARGE SCALE GENOMIC DNA]</scope>
    <source>
        <strain evidence="2 3">CBS 223.65</strain>
    </source>
</reference>
<gene>
    <name evidence="2" type="ORF">SPRG_17577</name>
</gene>
<feature type="compositionally biased region" description="Basic and acidic residues" evidence="1">
    <location>
        <begin position="1"/>
        <end position="10"/>
    </location>
</feature>
<feature type="region of interest" description="Disordered" evidence="1">
    <location>
        <begin position="1"/>
        <end position="43"/>
    </location>
</feature>
<accession>A0A067BRP3</accession>
<dbReference type="Proteomes" id="UP000030745">
    <property type="component" value="Unassembled WGS sequence"/>
</dbReference>
<dbReference type="AlphaFoldDB" id="A0A067BRP3"/>
<protein>
    <submittedName>
        <fullName evidence="2">Uncharacterized protein</fullName>
    </submittedName>
</protein>